<comment type="caution">
    <text evidence="1">The sequence shown here is derived from an EMBL/GenBank/DDBJ whole genome shotgun (WGS) entry which is preliminary data.</text>
</comment>
<evidence type="ECO:0000313" key="1">
    <source>
        <dbReference type="EMBL" id="KKN64237.1"/>
    </source>
</evidence>
<dbReference type="AlphaFoldDB" id="A0A0F9SP86"/>
<protein>
    <recommendedName>
        <fullName evidence="2">HTH tetR-type domain-containing protein</fullName>
    </recommendedName>
</protein>
<sequence length="163" mass="18748">MDNWVENYRVARSTFYAHFRDKEDLLVAGYESIGTPPVRAVNISGESHFILDASSWLFVATERHATLTTAFFNSPSQTVILAHLENILLIHTREHYRKQGFYQPDGLSGEVAVRCFVGALIGLWLWWVRHDYPHPAVDMIQRFDALMNNGSWPQHSDTDPLFD</sequence>
<name>A0A0F9SP86_9ZZZZ</name>
<gene>
    <name evidence="1" type="ORF">LCGC14_0493390</name>
</gene>
<evidence type="ECO:0008006" key="2">
    <source>
        <dbReference type="Google" id="ProtNLM"/>
    </source>
</evidence>
<accession>A0A0F9SP86</accession>
<dbReference type="EMBL" id="LAZR01000562">
    <property type="protein sequence ID" value="KKN64237.1"/>
    <property type="molecule type" value="Genomic_DNA"/>
</dbReference>
<organism evidence="1">
    <name type="scientific">marine sediment metagenome</name>
    <dbReference type="NCBI Taxonomy" id="412755"/>
    <lineage>
        <taxon>unclassified sequences</taxon>
        <taxon>metagenomes</taxon>
        <taxon>ecological metagenomes</taxon>
    </lineage>
</organism>
<dbReference type="SUPFAM" id="SSF46689">
    <property type="entry name" value="Homeodomain-like"/>
    <property type="match status" value="1"/>
</dbReference>
<dbReference type="Gene3D" id="1.10.357.10">
    <property type="entry name" value="Tetracycline Repressor, domain 2"/>
    <property type="match status" value="1"/>
</dbReference>
<proteinExistence type="predicted"/>
<dbReference type="InterPro" id="IPR009057">
    <property type="entry name" value="Homeodomain-like_sf"/>
</dbReference>
<reference evidence="1" key="1">
    <citation type="journal article" date="2015" name="Nature">
        <title>Complex archaea that bridge the gap between prokaryotes and eukaryotes.</title>
        <authorList>
            <person name="Spang A."/>
            <person name="Saw J.H."/>
            <person name="Jorgensen S.L."/>
            <person name="Zaremba-Niedzwiedzka K."/>
            <person name="Martijn J."/>
            <person name="Lind A.E."/>
            <person name="van Eijk R."/>
            <person name="Schleper C."/>
            <person name="Guy L."/>
            <person name="Ettema T.J."/>
        </authorList>
    </citation>
    <scope>NUCLEOTIDE SEQUENCE</scope>
</reference>